<dbReference type="PROSITE" id="PS50011">
    <property type="entry name" value="PROTEIN_KINASE_DOM"/>
    <property type="match status" value="1"/>
</dbReference>
<dbReference type="RefSeq" id="WP_272141222.1">
    <property type="nucleotide sequence ID" value="NZ_JAQNDM010000002.1"/>
</dbReference>
<gene>
    <name evidence="7" type="ORF">POL68_22535</name>
</gene>
<name>A0ABT5DDY5_9BACT</name>
<feature type="region of interest" description="Disordered" evidence="5">
    <location>
        <begin position="286"/>
        <end position="316"/>
    </location>
</feature>
<dbReference type="PANTHER" id="PTHR44329:SF288">
    <property type="entry name" value="MITOGEN-ACTIVATED PROTEIN KINASE KINASE KINASE 20"/>
    <property type="match status" value="1"/>
</dbReference>
<dbReference type="InterPro" id="IPR051681">
    <property type="entry name" value="Ser/Thr_Kinases-Pseudokinases"/>
</dbReference>
<evidence type="ECO:0000256" key="4">
    <source>
        <dbReference type="ARBA" id="ARBA00022840"/>
    </source>
</evidence>
<keyword evidence="4" id="KW-0067">ATP-binding</keyword>
<comment type="caution">
    <text evidence="7">The sequence shown here is derived from an EMBL/GenBank/DDBJ whole genome shotgun (WGS) entry which is preliminary data.</text>
</comment>
<dbReference type="Proteomes" id="UP001221838">
    <property type="component" value="Unassembled WGS sequence"/>
</dbReference>
<organism evidence="7 8">
    <name type="scientific">Stigmatella ashevillensis</name>
    <dbReference type="NCBI Taxonomy" id="2995309"/>
    <lineage>
        <taxon>Bacteria</taxon>
        <taxon>Pseudomonadati</taxon>
        <taxon>Myxococcota</taxon>
        <taxon>Myxococcia</taxon>
        <taxon>Myxococcales</taxon>
        <taxon>Cystobacterineae</taxon>
        <taxon>Archangiaceae</taxon>
        <taxon>Stigmatella</taxon>
    </lineage>
</organism>
<accession>A0ABT5DDY5</accession>
<evidence type="ECO:0000313" key="7">
    <source>
        <dbReference type="EMBL" id="MDC0711264.1"/>
    </source>
</evidence>
<dbReference type="CDD" id="cd14014">
    <property type="entry name" value="STKc_PknB_like"/>
    <property type="match status" value="1"/>
</dbReference>
<reference evidence="7 8" key="1">
    <citation type="submission" date="2022-11" db="EMBL/GenBank/DDBJ databases">
        <title>Minimal conservation of predation-associated metabolite biosynthetic gene clusters underscores biosynthetic potential of Myxococcota including descriptions for ten novel species: Archangium lansinium sp. nov., Myxococcus landrumus sp. nov., Nannocystis bai.</title>
        <authorList>
            <person name="Ahearne A."/>
            <person name="Stevens C."/>
            <person name="Dowd S."/>
        </authorList>
    </citation>
    <scope>NUCLEOTIDE SEQUENCE [LARGE SCALE GENOMIC DNA]</scope>
    <source>
        <strain evidence="7 8">NCWAL01</strain>
    </source>
</reference>
<dbReference type="Gene3D" id="1.10.510.10">
    <property type="entry name" value="Transferase(Phosphotransferase) domain 1"/>
    <property type="match status" value="1"/>
</dbReference>
<keyword evidence="3 7" id="KW-0418">Kinase</keyword>
<proteinExistence type="predicted"/>
<evidence type="ECO:0000256" key="5">
    <source>
        <dbReference type="SAM" id="MobiDB-lite"/>
    </source>
</evidence>
<dbReference type="Gene3D" id="3.30.200.20">
    <property type="entry name" value="Phosphorylase Kinase, domain 1"/>
    <property type="match status" value="1"/>
</dbReference>
<dbReference type="PANTHER" id="PTHR44329">
    <property type="entry name" value="SERINE/THREONINE-PROTEIN KINASE TNNI3K-RELATED"/>
    <property type="match status" value="1"/>
</dbReference>
<keyword evidence="1" id="KW-0808">Transferase</keyword>
<dbReference type="SUPFAM" id="SSF56112">
    <property type="entry name" value="Protein kinase-like (PK-like)"/>
    <property type="match status" value="1"/>
</dbReference>
<dbReference type="GO" id="GO:0016301">
    <property type="term" value="F:kinase activity"/>
    <property type="evidence" value="ECO:0007669"/>
    <property type="project" value="UniProtKB-KW"/>
</dbReference>
<dbReference type="Pfam" id="PF00069">
    <property type="entry name" value="Pkinase"/>
    <property type="match status" value="1"/>
</dbReference>
<evidence type="ECO:0000259" key="6">
    <source>
        <dbReference type="PROSITE" id="PS50011"/>
    </source>
</evidence>
<dbReference type="InterPro" id="IPR000719">
    <property type="entry name" value="Prot_kinase_dom"/>
</dbReference>
<dbReference type="SMART" id="SM00220">
    <property type="entry name" value="S_TKc"/>
    <property type="match status" value="1"/>
</dbReference>
<keyword evidence="2" id="KW-0547">Nucleotide-binding</keyword>
<evidence type="ECO:0000256" key="3">
    <source>
        <dbReference type="ARBA" id="ARBA00022777"/>
    </source>
</evidence>
<evidence type="ECO:0000313" key="8">
    <source>
        <dbReference type="Proteomes" id="UP001221838"/>
    </source>
</evidence>
<dbReference type="InterPro" id="IPR011009">
    <property type="entry name" value="Kinase-like_dom_sf"/>
</dbReference>
<dbReference type="EMBL" id="JAQNDM010000002">
    <property type="protein sequence ID" value="MDC0711264.1"/>
    <property type="molecule type" value="Genomic_DNA"/>
</dbReference>
<feature type="domain" description="Protein kinase" evidence="6">
    <location>
        <begin position="15"/>
        <end position="287"/>
    </location>
</feature>
<sequence>MNPNALPADTLLGPWRVVSFQGQGAYGAVYRVEREAQAGAGPFALKLARHPLDPRFEREGELLSRICHPHVPRLLDRGWQVLPGGVPFPYLVMEWVEGTPLYAWASQQELTSRKVFQLLAQVARALEATHAVKGVHRDVKGDNVLVRMDGSAVLMDFGSGLYRGAEILTHQFPPPGTPQYQSPECQRFQWEARRLPRARYEAQPADDVYALGVTAYRLTVGEYPPECVAMQQTEEGFQFVPAEPVAPERRVSVSPELAALIRQMLSDEPALRGSATEVAQALEHAAEMSGPLADQPIRPVSKSLPQGLEPVPEVPRRRPRPPLLGLTGVRGLMVAVGVGLLTGGVWWAGTHLSWPGLQEERTSLGGHADAGPMDIAGELASQTEQSTVNMDVPQKPFPGQLRPPCDKPQVNINGGCWVQSADKTPPCGVRAYSWKDGCYSPILQLGRPPTSVQP</sequence>
<keyword evidence="8" id="KW-1185">Reference proteome</keyword>
<evidence type="ECO:0000256" key="2">
    <source>
        <dbReference type="ARBA" id="ARBA00022741"/>
    </source>
</evidence>
<evidence type="ECO:0000256" key="1">
    <source>
        <dbReference type="ARBA" id="ARBA00022679"/>
    </source>
</evidence>
<protein>
    <submittedName>
        <fullName evidence="7">Serine/threonine-protein kinase</fullName>
    </submittedName>
</protein>